<organism evidence="1 2">
    <name type="scientific">Umbra pygmaea</name>
    <name type="common">Eastern mudminnow</name>
    <dbReference type="NCBI Taxonomy" id="75934"/>
    <lineage>
        <taxon>Eukaryota</taxon>
        <taxon>Metazoa</taxon>
        <taxon>Chordata</taxon>
        <taxon>Craniata</taxon>
        <taxon>Vertebrata</taxon>
        <taxon>Euteleostomi</taxon>
        <taxon>Actinopterygii</taxon>
        <taxon>Neopterygii</taxon>
        <taxon>Teleostei</taxon>
        <taxon>Protacanthopterygii</taxon>
        <taxon>Esociformes</taxon>
        <taxon>Umbridae</taxon>
        <taxon>Umbra</taxon>
    </lineage>
</organism>
<dbReference type="Proteomes" id="UP001557470">
    <property type="component" value="Unassembled WGS sequence"/>
</dbReference>
<protein>
    <submittedName>
        <fullName evidence="1">Uncharacterized protein</fullName>
    </submittedName>
</protein>
<dbReference type="AlphaFoldDB" id="A0ABD0XHL7"/>
<reference evidence="1 2" key="1">
    <citation type="submission" date="2024-06" db="EMBL/GenBank/DDBJ databases">
        <authorList>
            <person name="Pan Q."/>
            <person name="Wen M."/>
            <person name="Jouanno E."/>
            <person name="Zahm M."/>
            <person name="Klopp C."/>
            <person name="Cabau C."/>
            <person name="Louis A."/>
            <person name="Berthelot C."/>
            <person name="Parey E."/>
            <person name="Roest Crollius H."/>
            <person name="Montfort J."/>
            <person name="Robinson-Rechavi M."/>
            <person name="Bouchez O."/>
            <person name="Lampietro C."/>
            <person name="Lopez Roques C."/>
            <person name="Donnadieu C."/>
            <person name="Postlethwait J."/>
            <person name="Bobe J."/>
            <person name="Verreycken H."/>
            <person name="Guiguen Y."/>
        </authorList>
    </citation>
    <scope>NUCLEOTIDE SEQUENCE [LARGE SCALE GENOMIC DNA]</scope>
    <source>
        <strain evidence="1">Up_M1</strain>
        <tissue evidence="1">Testis</tissue>
    </source>
</reference>
<name>A0ABD0XHL7_UMBPY</name>
<proteinExistence type="predicted"/>
<evidence type="ECO:0000313" key="2">
    <source>
        <dbReference type="Proteomes" id="UP001557470"/>
    </source>
</evidence>
<sequence length="84" mass="9217">MSGWRVLKFHQNGQSFLRRSRTIATTGHGEVSAVSQPMNAVESTVVRREWLMWSLLFHASGTPIVITVHRSASIIPATEASSGP</sequence>
<gene>
    <name evidence="1" type="ORF">UPYG_G00086830</name>
</gene>
<keyword evidence="2" id="KW-1185">Reference proteome</keyword>
<dbReference type="EMBL" id="JAGEUA010000002">
    <property type="protein sequence ID" value="KAL1007444.1"/>
    <property type="molecule type" value="Genomic_DNA"/>
</dbReference>
<comment type="caution">
    <text evidence="1">The sequence shown here is derived from an EMBL/GenBank/DDBJ whole genome shotgun (WGS) entry which is preliminary data.</text>
</comment>
<evidence type="ECO:0000313" key="1">
    <source>
        <dbReference type="EMBL" id="KAL1007444.1"/>
    </source>
</evidence>
<accession>A0ABD0XHL7</accession>